<evidence type="ECO:0000313" key="2">
    <source>
        <dbReference type="EMBL" id="QJW92913.1"/>
    </source>
</evidence>
<dbReference type="Proteomes" id="UP000503447">
    <property type="component" value="Chromosome"/>
</dbReference>
<gene>
    <name evidence="2" type="ORF">FTUN_0410</name>
</gene>
<name>A0A6M5YI31_9BACT</name>
<dbReference type="KEGG" id="ftj:FTUN_0410"/>
<evidence type="ECO:0000256" key="1">
    <source>
        <dbReference type="SAM" id="MobiDB-lite"/>
    </source>
</evidence>
<dbReference type="AlphaFoldDB" id="A0A6M5YI31"/>
<sequence length="41" mass="4387">MIPAAPKRDAGRGAGFETAGRFPAPASFFPGRHFQTLADRL</sequence>
<protein>
    <submittedName>
        <fullName evidence="2">Uncharacterized protein</fullName>
    </submittedName>
</protein>
<dbReference type="EMBL" id="CP053452">
    <property type="protein sequence ID" value="QJW92913.1"/>
    <property type="molecule type" value="Genomic_DNA"/>
</dbReference>
<evidence type="ECO:0000313" key="3">
    <source>
        <dbReference type="Proteomes" id="UP000503447"/>
    </source>
</evidence>
<feature type="region of interest" description="Disordered" evidence="1">
    <location>
        <begin position="1"/>
        <end position="21"/>
    </location>
</feature>
<feature type="compositionally biased region" description="Basic and acidic residues" evidence="1">
    <location>
        <begin position="1"/>
        <end position="11"/>
    </location>
</feature>
<organism evidence="2 3">
    <name type="scientific">Frigoriglobus tundricola</name>
    <dbReference type="NCBI Taxonomy" id="2774151"/>
    <lineage>
        <taxon>Bacteria</taxon>
        <taxon>Pseudomonadati</taxon>
        <taxon>Planctomycetota</taxon>
        <taxon>Planctomycetia</taxon>
        <taxon>Gemmatales</taxon>
        <taxon>Gemmataceae</taxon>
        <taxon>Frigoriglobus</taxon>
    </lineage>
</organism>
<reference evidence="3" key="1">
    <citation type="submission" date="2020-05" db="EMBL/GenBank/DDBJ databases">
        <title>Frigoriglobus tundricola gen. nov., sp. nov., a psychrotolerant cellulolytic planctomycete of the family Gemmataceae with two divergent copies of 16S rRNA gene.</title>
        <authorList>
            <person name="Kulichevskaya I.S."/>
            <person name="Ivanova A.A."/>
            <person name="Naumoff D.G."/>
            <person name="Beletsky A.V."/>
            <person name="Rijpstra W.I.C."/>
            <person name="Sinninghe Damste J.S."/>
            <person name="Mardanov A.V."/>
            <person name="Ravin N.V."/>
            <person name="Dedysh S.N."/>
        </authorList>
    </citation>
    <scope>NUCLEOTIDE SEQUENCE [LARGE SCALE GENOMIC DNA]</scope>
    <source>
        <strain evidence="3">PL17</strain>
    </source>
</reference>
<proteinExistence type="predicted"/>
<keyword evidence="3" id="KW-1185">Reference proteome</keyword>
<accession>A0A6M5YI31</accession>